<name>A0ABR8IM32_APHFL</name>
<comment type="caution">
    <text evidence="1">The sequence shown here is derived from an EMBL/GenBank/DDBJ whole genome shotgun (WGS) entry which is preliminary data.</text>
</comment>
<dbReference type="RefSeq" id="WP_190385195.1">
    <property type="nucleotide sequence ID" value="NZ_JACJTM010000005.1"/>
</dbReference>
<dbReference type="EMBL" id="JACJTM010000005">
    <property type="protein sequence ID" value="MBD2684373.1"/>
    <property type="molecule type" value="Genomic_DNA"/>
</dbReference>
<evidence type="ECO:0000313" key="2">
    <source>
        <dbReference type="Proteomes" id="UP000660270"/>
    </source>
</evidence>
<proteinExistence type="predicted"/>
<dbReference type="Proteomes" id="UP000660270">
    <property type="component" value="Unassembled WGS sequence"/>
</dbReference>
<keyword evidence="2" id="KW-1185">Reference proteome</keyword>
<evidence type="ECO:0000313" key="1">
    <source>
        <dbReference type="EMBL" id="MBD2684373.1"/>
    </source>
</evidence>
<gene>
    <name evidence="1" type="ORF">H6G43_03750</name>
</gene>
<reference evidence="1 2" key="1">
    <citation type="journal article" date="2020" name="ISME J.">
        <title>Comparative genomics reveals insights into cyanobacterial evolution and habitat adaptation.</title>
        <authorList>
            <person name="Chen M.Y."/>
            <person name="Teng W.K."/>
            <person name="Zhao L."/>
            <person name="Hu C.X."/>
            <person name="Zhou Y.K."/>
            <person name="Han B.P."/>
            <person name="Song L.R."/>
            <person name="Shu W.S."/>
        </authorList>
    </citation>
    <scope>NUCLEOTIDE SEQUENCE [LARGE SCALE GENOMIC DNA]</scope>
    <source>
        <strain evidence="1 2">FACHB-1249</strain>
    </source>
</reference>
<sequence>MANFVKSKSHRRLKRQLLILMLAIFGSSVAMGWILGLATSAHGANPINS</sequence>
<accession>A0ABR8IM32</accession>
<protein>
    <submittedName>
        <fullName evidence="1">Uncharacterized protein</fullName>
    </submittedName>
</protein>
<organism evidence="1 2">
    <name type="scientific">Aphanizomenon flos-aquae FACHB-1249</name>
    <dbReference type="NCBI Taxonomy" id="2692889"/>
    <lineage>
        <taxon>Bacteria</taxon>
        <taxon>Bacillati</taxon>
        <taxon>Cyanobacteriota</taxon>
        <taxon>Cyanophyceae</taxon>
        <taxon>Nostocales</taxon>
        <taxon>Aphanizomenonaceae</taxon>
        <taxon>Aphanizomenon</taxon>
    </lineage>
</organism>
<dbReference type="GeneID" id="78218114"/>